<evidence type="ECO:0000313" key="10">
    <source>
        <dbReference type="Proteomes" id="UP000051952"/>
    </source>
</evidence>
<dbReference type="PROSITE" id="PS51324">
    <property type="entry name" value="ERV_ALR"/>
    <property type="match status" value="1"/>
</dbReference>
<dbReference type="Proteomes" id="UP000051952">
    <property type="component" value="Unassembled WGS sequence"/>
</dbReference>
<sequence length="200" mass="21771">MSEWRGAKQPIDGKPPTPFELGNAGWIILHTAAAAFPNKPSADQKNAMRDFIQSWSKVYACSHCAYHMRTVLATKPPVVENKRAVSRYICELHNDVNYMLGKDTFNCDPDVVLKRWHPTYPSMEDEPTIEEQIAASNNRGVPPPPAPKPPSGGNSRRWWGSSATGGATPTENGSAAPSRASKVSDTETDPAAVLARLKGC</sequence>
<comment type="catalytic activity">
    <reaction evidence="6">
        <text>2 R'C(R)SH + O2 = R'C(R)S-S(R)CR' + H2O2</text>
        <dbReference type="Rhea" id="RHEA:17357"/>
        <dbReference type="ChEBI" id="CHEBI:15379"/>
        <dbReference type="ChEBI" id="CHEBI:16240"/>
        <dbReference type="ChEBI" id="CHEBI:16520"/>
        <dbReference type="ChEBI" id="CHEBI:17412"/>
        <dbReference type="EC" id="1.8.3.2"/>
    </reaction>
</comment>
<feature type="compositionally biased region" description="Polar residues" evidence="7">
    <location>
        <begin position="164"/>
        <end position="175"/>
    </location>
</feature>
<evidence type="ECO:0000256" key="5">
    <source>
        <dbReference type="ARBA" id="ARBA00023157"/>
    </source>
</evidence>
<dbReference type="GO" id="GO:0005739">
    <property type="term" value="C:mitochondrion"/>
    <property type="evidence" value="ECO:0007669"/>
    <property type="project" value="TreeGrafter"/>
</dbReference>
<proteinExistence type="predicted"/>
<dbReference type="PANTHER" id="PTHR12645">
    <property type="entry name" value="ALR/ERV"/>
    <property type="match status" value="1"/>
</dbReference>
<feature type="domain" description="ERV/ALR sulfhydryl oxidase" evidence="8">
    <location>
        <begin position="14"/>
        <end position="116"/>
    </location>
</feature>
<feature type="compositionally biased region" description="Pro residues" evidence="7">
    <location>
        <begin position="141"/>
        <end position="150"/>
    </location>
</feature>
<dbReference type="GO" id="GO:0050660">
    <property type="term" value="F:flavin adenine dinucleotide binding"/>
    <property type="evidence" value="ECO:0007669"/>
    <property type="project" value="TreeGrafter"/>
</dbReference>
<dbReference type="InterPro" id="IPR036774">
    <property type="entry name" value="ERV/ALR_sulphydryl_oxid_sf"/>
</dbReference>
<evidence type="ECO:0000256" key="6">
    <source>
        <dbReference type="RuleBase" id="RU371123"/>
    </source>
</evidence>
<evidence type="ECO:0000256" key="1">
    <source>
        <dbReference type="ARBA" id="ARBA00001974"/>
    </source>
</evidence>
<dbReference type="InterPro" id="IPR039799">
    <property type="entry name" value="ALR/ERV"/>
</dbReference>
<feature type="compositionally biased region" description="Low complexity" evidence="7">
    <location>
        <begin position="151"/>
        <end position="162"/>
    </location>
</feature>
<comment type="cofactor">
    <cofactor evidence="1 6">
        <name>FAD</name>
        <dbReference type="ChEBI" id="CHEBI:57692"/>
    </cofactor>
</comment>
<dbReference type="SUPFAM" id="SSF69000">
    <property type="entry name" value="FAD-dependent thiol oxidase"/>
    <property type="match status" value="1"/>
</dbReference>
<reference evidence="10" key="1">
    <citation type="submission" date="2015-09" db="EMBL/GenBank/DDBJ databases">
        <authorList>
            <consortium name="Pathogen Informatics"/>
        </authorList>
    </citation>
    <scope>NUCLEOTIDE SEQUENCE [LARGE SCALE GENOMIC DNA]</scope>
    <source>
        <strain evidence="10">Lake Konstanz</strain>
    </source>
</reference>
<gene>
    <name evidence="9" type="ORF">BSAL_28180</name>
</gene>
<evidence type="ECO:0000256" key="7">
    <source>
        <dbReference type="SAM" id="MobiDB-lite"/>
    </source>
</evidence>
<dbReference type="VEuPathDB" id="TriTrypDB:BSAL_28180"/>
<protein>
    <recommendedName>
        <fullName evidence="6">Sulfhydryl oxidase</fullName>
        <ecNumber evidence="6">1.8.3.2</ecNumber>
    </recommendedName>
</protein>
<dbReference type="OMA" id="ICELHND"/>
<keyword evidence="10" id="KW-1185">Reference proteome</keyword>
<organism evidence="9 10">
    <name type="scientific">Bodo saltans</name>
    <name type="common">Flagellated protozoan</name>
    <dbReference type="NCBI Taxonomy" id="75058"/>
    <lineage>
        <taxon>Eukaryota</taxon>
        <taxon>Discoba</taxon>
        <taxon>Euglenozoa</taxon>
        <taxon>Kinetoplastea</taxon>
        <taxon>Metakinetoplastina</taxon>
        <taxon>Eubodonida</taxon>
        <taxon>Bodonidae</taxon>
        <taxon>Bodo</taxon>
    </lineage>
</organism>
<dbReference type="EMBL" id="CYKH01001852">
    <property type="protein sequence ID" value="CUG90656.1"/>
    <property type="molecule type" value="Genomic_DNA"/>
</dbReference>
<keyword evidence="3 6" id="KW-0274">FAD</keyword>
<evidence type="ECO:0000256" key="2">
    <source>
        <dbReference type="ARBA" id="ARBA00022630"/>
    </source>
</evidence>
<dbReference type="AlphaFoldDB" id="A0A0S4JGH6"/>
<evidence type="ECO:0000256" key="3">
    <source>
        <dbReference type="ARBA" id="ARBA00022827"/>
    </source>
</evidence>
<feature type="non-terminal residue" evidence="9">
    <location>
        <position position="200"/>
    </location>
</feature>
<evidence type="ECO:0000313" key="9">
    <source>
        <dbReference type="EMBL" id="CUG90656.1"/>
    </source>
</evidence>
<dbReference type="PANTHER" id="PTHR12645:SF0">
    <property type="entry name" value="FAD-LINKED SULFHYDRYL OXIDASE ALR"/>
    <property type="match status" value="1"/>
</dbReference>
<dbReference type="InterPro" id="IPR017905">
    <property type="entry name" value="ERV/ALR_sulphydryl_oxidase"/>
</dbReference>
<keyword evidence="4 6" id="KW-0560">Oxidoreductase</keyword>
<name>A0A0S4JGH6_BODSA</name>
<feature type="region of interest" description="Disordered" evidence="7">
    <location>
        <begin position="136"/>
        <end position="190"/>
    </location>
</feature>
<dbReference type="EC" id="1.8.3.2" evidence="6"/>
<keyword evidence="5" id="KW-1015">Disulfide bond</keyword>
<keyword evidence="2 6" id="KW-0285">Flavoprotein</keyword>
<dbReference type="GO" id="GO:0016971">
    <property type="term" value="F:flavin-dependent sulfhydryl oxidase activity"/>
    <property type="evidence" value="ECO:0007669"/>
    <property type="project" value="InterPro"/>
</dbReference>
<dbReference type="Pfam" id="PF04777">
    <property type="entry name" value="Evr1_Alr"/>
    <property type="match status" value="1"/>
</dbReference>
<dbReference type="Gene3D" id="1.20.120.310">
    <property type="entry name" value="ERV/ALR sulfhydryl oxidase domain"/>
    <property type="match status" value="1"/>
</dbReference>
<dbReference type="OrthoDB" id="17199at2759"/>
<accession>A0A0S4JGH6</accession>
<evidence type="ECO:0000256" key="4">
    <source>
        <dbReference type="ARBA" id="ARBA00023002"/>
    </source>
</evidence>
<evidence type="ECO:0000259" key="8">
    <source>
        <dbReference type="PROSITE" id="PS51324"/>
    </source>
</evidence>